<evidence type="ECO:0000313" key="4">
    <source>
        <dbReference type="EMBL" id="CBX29368.1"/>
    </source>
</evidence>
<dbReference type="EMBL" id="FR695878">
    <property type="protein sequence ID" value="CBX31733.1"/>
    <property type="molecule type" value="Genomic_DNA"/>
</dbReference>
<evidence type="ECO:0000313" key="5">
    <source>
        <dbReference type="EMBL" id="CBX29701.1"/>
    </source>
</evidence>
<sequence>MPQGDHRVDLSVNVGEISFHALHIKDVLEGIAVKDSKDSFGDNSCPQEFIYMQIMMQNKENIIPAE</sequence>
<dbReference type="EMBL" id="FR695868">
    <property type="protein sequence ID" value="CBX28221.1"/>
    <property type="molecule type" value="Genomic_DNA"/>
</dbReference>
<evidence type="ECO:0000313" key="7">
    <source>
        <dbReference type="EMBL" id="CBX31474.1"/>
    </source>
</evidence>
<dbReference type="EMBL" id="FR695878">
    <property type="protein sequence ID" value="CBX31722.1"/>
    <property type="molecule type" value="Genomic_DNA"/>
</dbReference>
<evidence type="ECO:0000313" key="8">
    <source>
        <dbReference type="EMBL" id="CBX31722.1"/>
    </source>
</evidence>
<organism evidence="1">
    <name type="scientific">uncultured Desulfobacterium sp</name>
    <dbReference type="NCBI Taxonomy" id="201089"/>
    <lineage>
        <taxon>Bacteria</taxon>
        <taxon>Pseudomonadati</taxon>
        <taxon>Thermodesulfobacteriota</taxon>
        <taxon>Desulfobacteria</taxon>
        <taxon>Desulfobacterales</taxon>
        <taxon>Desulfobacteriaceae</taxon>
        <taxon>Desulfobacterium</taxon>
        <taxon>environmental samples</taxon>
    </lineage>
</organism>
<dbReference type="EMBL" id="FR695872">
    <property type="protein sequence ID" value="CBX29368.1"/>
    <property type="molecule type" value="Genomic_DNA"/>
</dbReference>
<dbReference type="EMBL" id="FR695877">
    <property type="protein sequence ID" value="CBX31473.1"/>
    <property type="molecule type" value="Genomic_DNA"/>
</dbReference>
<gene>
    <name evidence="6" type="ORF">N47_E49850</name>
    <name evidence="7" type="ORF">N47_E49860</name>
    <name evidence="1" type="ORF">N47_G35450</name>
    <name evidence="2" type="ORF">N47_J02600</name>
    <name evidence="3" type="ORF">N47_J02640</name>
    <name evidence="4" type="ORF">N47_J03490</name>
    <name evidence="5" type="ORF">N47_J06820</name>
    <name evidence="8" type="ORF">N47_M25470</name>
    <name evidence="9" type="ORF">N47_M25580</name>
</gene>
<dbReference type="EMBL" id="FR695872">
    <property type="protein sequence ID" value="CBX29701.1"/>
    <property type="molecule type" value="Genomic_DNA"/>
</dbReference>
<dbReference type="EMBL" id="FR695872">
    <property type="protein sequence ID" value="CBX29283.1"/>
    <property type="molecule type" value="Genomic_DNA"/>
</dbReference>
<name>E1YCC7_9BACT</name>
<dbReference type="EMBL" id="FR695877">
    <property type="protein sequence ID" value="CBX31474.1"/>
    <property type="molecule type" value="Genomic_DNA"/>
</dbReference>
<dbReference type="EMBL" id="FR695872">
    <property type="protein sequence ID" value="CBX29279.1"/>
    <property type="molecule type" value="Genomic_DNA"/>
</dbReference>
<protein>
    <submittedName>
        <fullName evidence="1">Uncharacterized protein</fullName>
    </submittedName>
</protein>
<evidence type="ECO:0000313" key="2">
    <source>
        <dbReference type="EMBL" id="CBX29279.1"/>
    </source>
</evidence>
<dbReference type="AlphaFoldDB" id="E1YCC7"/>
<evidence type="ECO:0000313" key="1">
    <source>
        <dbReference type="EMBL" id="CBX28221.1"/>
    </source>
</evidence>
<accession>E1YCC7</accession>
<evidence type="ECO:0000313" key="3">
    <source>
        <dbReference type="EMBL" id="CBX29283.1"/>
    </source>
</evidence>
<evidence type="ECO:0000313" key="9">
    <source>
        <dbReference type="EMBL" id="CBX31733.1"/>
    </source>
</evidence>
<proteinExistence type="predicted"/>
<evidence type="ECO:0000313" key="6">
    <source>
        <dbReference type="EMBL" id="CBX31473.1"/>
    </source>
</evidence>
<reference evidence="1" key="1">
    <citation type="journal article" date="2011" name="Environ. Microbiol.">
        <title>Genomic insights into the metabolic potential of the polycyclic aromatic hydrocarbon degrading sulfate-reducing Deltaproteobacterium N47.</title>
        <authorList>
            <person name="Bergmann F."/>
            <person name="Selesi D."/>
            <person name="Weinmaier T."/>
            <person name="Tischler P."/>
            <person name="Rattei T."/>
            <person name="Meckenstock R.U."/>
        </authorList>
    </citation>
    <scope>NUCLEOTIDE SEQUENCE</scope>
</reference>